<name>A0A1E3NPN3_9ASCO</name>
<feature type="region of interest" description="Disordered" evidence="2">
    <location>
        <begin position="821"/>
        <end position="841"/>
    </location>
</feature>
<dbReference type="RefSeq" id="XP_019019128.1">
    <property type="nucleotide sequence ID" value="XM_019164073.1"/>
</dbReference>
<feature type="region of interest" description="Disordered" evidence="2">
    <location>
        <begin position="411"/>
        <end position="437"/>
    </location>
</feature>
<organism evidence="3 4">
    <name type="scientific">Pichia membranifaciens NRRL Y-2026</name>
    <dbReference type="NCBI Taxonomy" id="763406"/>
    <lineage>
        <taxon>Eukaryota</taxon>
        <taxon>Fungi</taxon>
        <taxon>Dikarya</taxon>
        <taxon>Ascomycota</taxon>
        <taxon>Saccharomycotina</taxon>
        <taxon>Pichiomycetes</taxon>
        <taxon>Pichiales</taxon>
        <taxon>Pichiaceae</taxon>
        <taxon>Pichia</taxon>
    </lineage>
</organism>
<accession>A0A1E3NPN3</accession>
<dbReference type="InterPro" id="IPR038609">
    <property type="entry name" value="HDA1_su2/3_sf"/>
</dbReference>
<evidence type="ECO:0000313" key="3">
    <source>
        <dbReference type="EMBL" id="ODQ48015.1"/>
    </source>
</evidence>
<feature type="compositionally biased region" description="Low complexity" evidence="2">
    <location>
        <begin position="424"/>
        <end position="435"/>
    </location>
</feature>
<dbReference type="InterPro" id="IPR021006">
    <property type="entry name" value="Hda2/3"/>
</dbReference>
<feature type="region of interest" description="Disordered" evidence="2">
    <location>
        <begin position="197"/>
        <end position="314"/>
    </location>
</feature>
<dbReference type="OrthoDB" id="4034449at2759"/>
<feature type="compositionally biased region" description="Polar residues" evidence="2">
    <location>
        <begin position="826"/>
        <end position="841"/>
    </location>
</feature>
<feature type="compositionally biased region" description="Polar residues" evidence="2">
    <location>
        <begin position="50"/>
        <end position="67"/>
    </location>
</feature>
<sequence length="841" mass="95906">MSVKGDPSLFYLPLGQTVYQKCLIDILIQLHKPHILSYLQKETETRSLNSLTSLPNDTQTGKSQSSRPAAERQEEGTMSDESMFDAFIFNVKQITNHPSLLVDHYIPRNLLLLNSKENIISLSNKYYQVSEILDKLVQRDVRKTIIISVSNAKEMDLIESFLLGKRGLQYYRFSGSSLYYDNHGSFDFHKEEIESVTEKSSSPSSSETSNTNENLKKKSSVKSKKNSNSSNLYDSQDDSTPGLKSNNGNTVSNSNDKREKKKKKKSGRPSSAEKRAREQQAQVTAAIAAVTSSDQKSTDKDGTPSHKVRDNKEEYVPRLSKHNEEFCKMLIEKKSKKLNVYLILSSQLKYLLQFEDLKSDLILSLDSNFTDFEEVSNILHHQVPILKPVVLESLEHYEWELNNDEQAIFSDTSKRNKQRRSRSAALGATGNNNNGVDSETVSLSNINGNFKGKTSDEKARFNRLLALSVIAAWPEVEVESPFTIQSVSDKVIDWLVDPEKYTYPFNPAIETKIPHVLDDTLIDGVKATLSSPFELSTILGLHKLDKYTFFDEKLEKGKKIVEEDEGMTKVKQEIQHSVKRMKLSSNESNCTIPDNFTYRQYQSHLTNLITETLEAMLSWMNNIRRQLEFVHLDETERQYVIDRGNFDCGELYKKDRDLGVKIEARNKVKSRLIAECEKFELIASSDKDGQLGLKERYDLYSSKAIEKLPDTKKQDDEIQELKKKLSELQVTLDKCDAESLSIRQKYQETSSRAAELSAVTKRLQEEGKRLEDESKGLFKKIQVESIVEKQAYVNKRVKEMENDCLVWNGYLKALQVELEKRGSGVAATSRTSRASRNNTPH</sequence>
<reference evidence="3 4" key="1">
    <citation type="journal article" date="2016" name="Proc. Natl. Acad. Sci. U.S.A.">
        <title>Comparative genomics of biotechnologically important yeasts.</title>
        <authorList>
            <person name="Riley R."/>
            <person name="Haridas S."/>
            <person name="Wolfe K.H."/>
            <person name="Lopes M.R."/>
            <person name="Hittinger C.T."/>
            <person name="Goeker M."/>
            <person name="Salamov A.A."/>
            <person name="Wisecaver J.H."/>
            <person name="Long T.M."/>
            <person name="Calvey C.H."/>
            <person name="Aerts A.L."/>
            <person name="Barry K.W."/>
            <person name="Choi C."/>
            <person name="Clum A."/>
            <person name="Coughlan A.Y."/>
            <person name="Deshpande S."/>
            <person name="Douglass A.P."/>
            <person name="Hanson S.J."/>
            <person name="Klenk H.-P."/>
            <person name="LaButti K.M."/>
            <person name="Lapidus A."/>
            <person name="Lindquist E.A."/>
            <person name="Lipzen A.M."/>
            <person name="Meier-Kolthoff J.P."/>
            <person name="Ohm R.A."/>
            <person name="Otillar R.P."/>
            <person name="Pangilinan J.L."/>
            <person name="Peng Y."/>
            <person name="Rokas A."/>
            <person name="Rosa C.A."/>
            <person name="Scheuner C."/>
            <person name="Sibirny A.A."/>
            <person name="Slot J.C."/>
            <person name="Stielow J.B."/>
            <person name="Sun H."/>
            <person name="Kurtzman C.P."/>
            <person name="Blackwell M."/>
            <person name="Grigoriev I.V."/>
            <person name="Jeffries T.W."/>
        </authorList>
    </citation>
    <scope>NUCLEOTIDE SEQUENCE [LARGE SCALE GENOMIC DNA]</scope>
    <source>
        <strain evidence="3 4">NRRL Y-2026</strain>
    </source>
</reference>
<evidence type="ECO:0000256" key="1">
    <source>
        <dbReference type="SAM" id="Coils"/>
    </source>
</evidence>
<feature type="compositionally biased region" description="Low complexity" evidence="2">
    <location>
        <begin position="279"/>
        <end position="291"/>
    </location>
</feature>
<evidence type="ECO:0000313" key="4">
    <source>
        <dbReference type="Proteomes" id="UP000094455"/>
    </source>
</evidence>
<feature type="coiled-coil region" evidence="1">
    <location>
        <begin position="711"/>
        <end position="773"/>
    </location>
</feature>
<proteinExistence type="predicted"/>
<feature type="compositionally biased region" description="Polar residues" evidence="2">
    <location>
        <begin position="232"/>
        <end position="254"/>
    </location>
</feature>
<feature type="compositionally biased region" description="Low complexity" evidence="2">
    <location>
        <begin position="198"/>
        <end position="213"/>
    </location>
</feature>
<dbReference type="Proteomes" id="UP000094455">
    <property type="component" value="Unassembled WGS sequence"/>
</dbReference>
<gene>
    <name evidence="3" type="ORF">PICMEDRAFT_72013</name>
</gene>
<evidence type="ECO:0008006" key="5">
    <source>
        <dbReference type="Google" id="ProtNLM"/>
    </source>
</evidence>
<evidence type="ECO:0000256" key="2">
    <source>
        <dbReference type="SAM" id="MobiDB-lite"/>
    </source>
</evidence>
<protein>
    <recommendedName>
        <fullName evidence="5">HDA1 complex subunit 2</fullName>
    </recommendedName>
</protein>
<dbReference type="AlphaFoldDB" id="A0A1E3NPN3"/>
<dbReference type="EMBL" id="KV454002">
    <property type="protein sequence ID" value="ODQ48015.1"/>
    <property type="molecule type" value="Genomic_DNA"/>
</dbReference>
<dbReference type="GeneID" id="30180760"/>
<dbReference type="Gene3D" id="3.40.50.12360">
    <property type="match status" value="1"/>
</dbReference>
<keyword evidence="1" id="KW-0175">Coiled coil</keyword>
<dbReference type="STRING" id="763406.A0A1E3NPN3"/>
<feature type="compositionally biased region" description="Basic and acidic residues" evidence="2">
    <location>
        <begin position="296"/>
        <end position="314"/>
    </location>
</feature>
<keyword evidence="4" id="KW-1185">Reference proteome</keyword>
<dbReference type="Pfam" id="PF11496">
    <property type="entry name" value="HDA2-3"/>
    <property type="match status" value="1"/>
</dbReference>
<feature type="region of interest" description="Disordered" evidence="2">
    <location>
        <begin position="50"/>
        <end position="78"/>
    </location>
</feature>
<dbReference type="GO" id="GO:0070823">
    <property type="term" value="C:HDA1 complex"/>
    <property type="evidence" value="ECO:0007669"/>
    <property type="project" value="InterPro"/>
</dbReference>